<reference evidence="3" key="1">
    <citation type="submission" date="2016-04" db="EMBL/GenBank/DDBJ databases">
        <authorList>
            <person name="Chen L."/>
            <person name="Zhuang W."/>
            <person name="Wang G."/>
        </authorList>
    </citation>
    <scope>NUCLEOTIDE SEQUENCE [LARGE SCALE GENOMIC DNA]</scope>
    <source>
        <strain evidence="3">17621</strain>
    </source>
</reference>
<dbReference type="OrthoDB" id="770928at2"/>
<keyword evidence="3" id="KW-1185">Reference proteome</keyword>
<dbReference type="EMBL" id="LVXG01000034">
    <property type="protein sequence ID" value="OQP44594.1"/>
    <property type="molecule type" value="Genomic_DNA"/>
</dbReference>
<comment type="caution">
    <text evidence="2">The sequence shown here is derived from an EMBL/GenBank/DDBJ whole genome shotgun (WGS) entry which is preliminary data.</text>
</comment>
<sequence>MQRDIIDRLSRLDHLIRIKGTGTPAQLAERLNLSERSIYDYINFMKGLGCPIKFDSYRESYFYEEEGFFVIAFFSKNKLKPFLENYSMELND</sequence>
<dbReference type="Proteomes" id="UP000192610">
    <property type="component" value="Unassembled WGS sequence"/>
</dbReference>
<evidence type="ECO:0000313" key="3">
    <source>
        <dbReference type="Proteomes" id="UP000192610"/>
    </source>
</evidence>
<accession>A0A1V9EF65</accession>
<evidence type="ECO:0000259" key="1">
    <source>
        <dbReference type="Pfam" id="PF08279"/>
    </source>
</evidence>
<evidence type="ECO:0000313" key="2">
    <source>
        <dbReference type="EMBL" id="OQP44594.1"/>
    </source>
</evidence>
<dbReference type="InterPro" id="IPR013196">
    <property type="entry name" value="HTH_11"/>
</dbReference>
<organism evidence="2 3">
    <name type="scientific">Niastella yeongjuensis</name>
    <dbReference type="NCBI Taxonomy" id="354355"/>
    <lineage>
        <taxon>Bacteria</taxon>
        <taxon>Pseudomonadati</taxon>
        <taxon>Bacteroidota</taxon>
        <taxon>Chitinophagia</taxon>
        <taxon>Chitinophagales</taxon>
        <taxon>Chitinophagaceae</taxon>
        <taxon>Niastella</taxon>
    </lineage>
</organism>
<gene>
    <name evidence="2" type="ORF">A4H97_09505</name>
</gene>
<dbReference type="InterPro" id="IPR036390">
    <property type="entry name" value="WH_DNA-bd_sf"/>
</dbReference>
<name>A0A1V9EF65_9BACT</name>
<proteinExistence type="predicted"/>
<dbReference type="SUPFAM" id="SSF46785">
    <property type="entry name" value="Winged helix' DNA-binding domain"/>
    <property type="match status" value="1"/>
</dbReference>
<dbReference type="AlphaFoldDB" id="A0A1V9EF65"/>
<feature type="domain" description="Helix-turn-helix type 11" evidence="1">
    <location>
        <begin position="19"/>
        <end position="53"/>
    </location>
</feature>
<dbReference type="RefSeq" id="WP_081202653.1">
    <property type="nucleotide sequence ID" value="NZ_FOCZ01000006.1"/>
</dbReference>
<dbReference type="STRING" id="354355.SAMN05660816_03642"/>
<dbReference type="Pfam" id="PF08279">
    <property type="entry name" value="HTH_11"/>
    <property type="match status" value="1"/>
</dbReference>
<protein>
    <recommendedName>
        <fullName evidence="1">Helix-turn-helix type 11 domain-containing protein</fullName>
    </recommendedName>
</protein>